<dbReference type="GO" id="GO:0006313">
    <property type="term" value="P:DNA transposition"/>
    <property type="evidence" value="ECO:0007669"/>
    <property type="project" value="InterPro"/>
</dbReference>
<protein>
    <recommendedName>
        <fullName evidence="1">Transposase IS801/IS1294 domain-containing protein</fullName>
    </recommendedName>
</protein>
<name>A0A109J3Q2_9HYPH</name>
<evidence type="ECO:0000259" key="1">
    <source>
        <dbReference type="Pfam" id="PF04986"/>
    </source>
</evidence>
<feature type="domain" description="Transposase IS801/IS1294" evidence="1">
    <location>
        <begin position="1"/>
        <end position="35"/>
    </location>
</feature>
<evidence type="ECO:0000313" key="3">
    <source>
        <dbReference type="Proteomes" id="UP000068164"/>
    </source>
</evidence>
<sequence length="66" mass="7579">MALAADAFIRRFLLHALPRGFHRIRHYGLFAGSARKARLARKASLAPPKRQQPFTESFENLNVLYL</sequence>
<dbReference type="Pfam" id="PF04986">
    <property type="entry name" value="Y2_Tnp"/>
    <property type="match status" value="1"/>
</dbReference>
<reference evidence="2 3" key="1">
    <citation type="submission" date="2015-11" db="EMBL/GenBank/DDBJ databases">
        <title>Draft Genome Sequence of the Strain BR 10423 (Rhizobium sp.) isolated from nodules of Mimosa pudica.</title>
        <authorList>
            <person name="Barauna A.C."/>
            <person name="Zilli J.E."/>
            <person name="Simoes-Araujo J.L."/>
            <person name="Reis V.M."/>
            <person name="James E.K."/>
            <person name="Reis F.B.Jr."/>
            <person name="Rouws L.F."/>
            <person name="Passos S.R."/>
            <person name="Gois S.R."/>
        </authorList>
    </citation>
    <scope>NUCLEOTIDE SEQUENCE [LARGE SCALE GENOMIC DNA]</scope>
    <source>
        <strain evidence="2 3">BR10423</strain>
    </source>
</reference>
<dbReference type="Proteomes" id="UP000068164">
    <property type="component" value="Unassembled WGS sequence"/>
</dbReference>
<dbReference type="InterPro" id="IPR007069">
    <property type="entry name" value="Transposase_32"/>
</dbReference>
<comment type="caution">
    <text evidence="2">The sequence shown here is derived from an EMBL/GenBank/DDBJ whole genome shotgun (WGS) entry which is preliminary data.</text>
</comment>
<dbReference type="EMBL" id="LNCD01000138">
    <property type="protein sequence ID" value="KWV41787.1"/>
    <property type="molecule type" value="Genomic_DNA"/>
</dbReference>
<dbReference type="GO" id="GO:0004803">
    <property type="term" value="F:transposase activity"/>
    <property type="evidence" value="ECO:0007669"/>
    <property type="project" value="InterPro"/>
</dbReference>
<dbReference type="GO" id="GO:0003677">
    <property type="term" value="F:DNA binding"/>
    <property type="evidence" value="ECO:0007669"/>
    <property type="project" value="InterPro"/>
</dbReference>
<evidence type="ECO:0000313" key="2">
    <source>
        <dbReference type="EMBL" id="KWV41787.1"/>
    </source>
</evidence>
<dbReference type="AlphaFoldDB" id="A0A109J3Q2"/>
<organism evidence="2 3">
    <name type="scientific">Rhizobium altiplani</name>
    <dbReference type="NCBI Taxonomy" id="1864509"/>
    <lineage>
        <taxon>Bacteria</taxon>
        <taxon>Pseudomonadati</taxon>
        <taxon>Pseudomonadota</taxon>
        <taxon>Alphaproteobacteria</taxon>
        <taxon>Hyphomicrobiales</taxon>
        <taxon>Rhizobiaceae</taxon>
        <taxon>Rhizobium/Agrobacterium group</taxon>
        <taxon>Rhizobium</taxon>
    </lineage>
</organism>
<accession>A0A109J3Q2</accession>
<gene>
    <name evidence="2" type="ORF">AS026_21625</name>
</gene>
<keyword evidence="3" id="KW-1185">Reference proteome</keyword>
<proteinExistence type="predicted"/>